<comment type="subcellular location">
    <subcellularLocation>
        <location evidence="1">Membrane</location>
        <topology evidence="1">Multi-pass membrane protein</topology>
    </subcellularLocation>
</comment>
<feature type="transmembrane region" description="Helical" evidence="9">
    <location>
        <begin position="317"/>
        <end position="346"/>
    </location>
</feature>
<keyword evidence="8" id="KW-0175">Coiled coil</keyword>
<evidence type="ECO:0000256" key="2">
    <source>
        <dbReference type="ARBA" id="ARBA00009904"/>
    </source>
</evidence>
<feature type="transmembrane region" description="Helical" evidence="9">
    <location>
        <begin position="550"/>
        <end position="574"/>
    </location>
</feature>
<comment type="caution">
    <text evidence="10">The sequence shown here is derived from an EMBL/GenBank/DDBJ whole genome shotgun (WGS) entry which is preliminary data.</text>
</comment>
<name>A0A081KF05_9GAMM</name>
<evidence type="ECO:0000313" key="11">
    <source>
        <dbReference type="Proteomes" id="UP000027997"/>
    </source>
</evidence>
<evidence type="ECO:0000256" key="4">
    <source>
        <dbReference type="ARBA" id="ARBA00022692"/>
    </source>
</evidence>
<dbReference type="Proteomes" id="UP000027997">
    <property type="component" value="Unassembled WGS sequence"/>
</dbReference>
<protein>
    <recommendedName>
        <fullName evidence="12">ATP synthase subunit I</fullName>
    </recommendedName>
</protein>
<evidence type="ECO:0000256" key="9">
    <source>
        <dbReference type="SAM" id="Phobius"/>
    </source>
</evidence>
<keyword evidence="5 9" id="KW-1133">Transmembrane helix</keyword>
<dbReference type="GO" id="GO:0051117">
    <property type="term" value="F:ATPase binding"/>
    <property type="evidence" value="ECO:0007669"/>
    <property type="project" value="TreeGrafter"/>
</dbReference>
<dbReference type="RefSeq" id="WP_020581398.1">
    <property type="nucleotide sequence ID" value="NZ_JOJP01000001.1"/>
</dbReference>
<evidence type="ECO:0000313" key="10">
    <source>
        <dbReference type="EMBL" id="KEI72731.1"/>
    </source>
</evidence>
<evidence type="ECO:0000256" key="5">
    <source>
        <dbReference type="ARBA" id="ARBA00022989"/>
    </source>
</evidence>
<evidence type="ECO:0008006" key="12">
    <source>
        <dbReference type="Google" id="ProtNLM"/>
    </source>
</evidence>
<feature type="transmembrane region" description="Helical" evidence="9">
    <location>
        <begin position="433"/>
        <end position="453"/>
    </location>
</feature>
<evidence type="ECO:0000256" key="1">
    <source>
        <dbReference type="ARBA" id="ARBA00004141"/>
    </source>
</evidence>
<organism evidence="10 11">
    <name type="scientific">Endozoicomonas elysicola</name>
    <dbReference type="NCBI Taxonomy" id="305900"/>
    <lineage>
        <taxon>Bacteria</taxon>
        <taxon>Pseudomonadati</taxon>
        <taxon>Pseudomonadota</taxon>
        <taxon>Gammaproteobacteria</taxon>
        <taxon>Oceanospirillales</taxon>
        <taxon>Endozoicomonadaceae</taxon>
        <taxon>Endozoicomonas</taxon>
    </lineage>
</organism>
<comment type="similarity">
    <text evidence="2">Belongs to the V-ATPase 116 kDa subunit family.</text>
</comment>
<evidence type="ECO:0000256" key="3">
    <source>
        <dbReference type="ARBA" id="ARBA00022448"/>
    </source>
</evidence>
<dbReference type="GO" id="GO:0046961">
    <property type="term" value="F:proton-transporting ATPase activity, rotational mechanism"/>
    <property type="evidence" value="ECO:0007669"/>
    <property type="project" value="InterPro"/>
</dbReference>
<dbReference type="InterPro" id="IPR002490">
    <property type="entry name" value="V-ATPase_116kDa_su"/>
</dbReference>
<feature type="transmembrane region" description="Helical" evidence="9">
    <location>
        <begin position="362"/>
        <end position="384"/>
    </location>
</feature>
<dbReference type="GO" id="GO:0007035">
    <property type="term" value="P:vacuolar acidification"/>
    <property type="evidence" value="ECO:0007669"/>
    <property type="project" value="TreeGrafter"/>
</dbReference>
<dbReference type="GO" id="GO:0033179">
    <property type="term" value="C:proton-transporting V-type ATPase, V0 domain"/>
    <property type="evidence" value="ECO:0007669"/>
    <property type="project" value="InterPro"/>
</dbReference>
<evidence type="ECO:0000256" key="8">
    <source>
        <dbReference type="SAM" id="Coils"/>
    </source>
</evidence>
<keyword evidence="4 9" id="KW-0812">Transmembrane</keyword>
<keyword evidence="3" id="KW-0813">Transport</keyword>
<feature type="transmembrane region" description="Helical" evidence="9">
    <location>
        <begin position="404"/>
        <end position="426"/>
    </location>
</feature>
<reference evidence="10 11" key="1">
    <citation type="submission" date="2014-06" db="EMBL/GenBank/DDBJ databases">
        <title>Whole Genome Sequences of Three Symbiotic Endozoicomonas Bacteria.</title>
        <authorList>
            <person name="Neave M.J."/>
            <person name="Apprill A."/>
            <person name="Voolstra C.R."/>
        </authorList>
    </citation>
    <scope>NUCLEOTIDE SEQUENCE [LARGE SCALE GENOMIC DNA]</scope>
    <source>
        <strain evidence="10 11">DSM 22380</strain>
    </source>
</reference>
<dbReference type="eggNOG" id="COG1269">
    <property type="taxonomic scope" value="Bacteria"/>
</dbReference>
<keyword evidence="11" id="KW-1185">Reference proteome</keyword>
<dbReference type="PANTHER" id="PTHR11629:SF63">
    <property type="entry name" value="V-TYPE PROTON ATPASE SUBUNIT A"/>
    <property type="match status" value="1"/>
</dbReference>
<sequence>MAIKRLKKITLYGPSQEKSGILKELQSLGCLHLIPLTEKPADVQVQPAEASEAKAWLERSPKQRRQVRNFRERKDAARVDDIVHKILDNKSKFREQSDIRDKLQERIREVRPWGEFTFPALSDLNGQRLWFYVLPNGELPALKDSLKECELPWELIHQSQKDSYVIVVSDKEPEDVLLPVHRSHVGKIPLSRLEEMLDEAEDAIEDLLAEREALTRWNYLLDQVLAARLDSADLQQATSGTMDEDSFFLVQGWVPVSEQANVEAFTAAHGVAAIFEDPTADDNPPTLLDKPAGTGGGADALGFFQTPNYRAWDPGNVVFYSFSLFFAMIMSDAMYCLIFGLIIFLLRGKLKQSEAGRRLMNLAYFMSGVGIVWGVFIGSYFGAAPDSGSFLGKLAFIDLNDYNAMMKLSVVIGVSHLIVANVMTAVVNRGSSYALAPLGWAGLMGGGLTLWLGMTRTLPEAFETTIGPGLMIAGALLVFLFSSSREVKSFKDLILRMLDGLKAVYNITGAFGDVLSYMRLFALGLSGASLAMTFNSLAMDVLNSSPVTGVLFAGIILLLGHLLNFALCIMSGVVHGMRLNVIEFVNWGLSDEGYPFKVFNQRTTFSKEED</sequence>
<dbReference type="STRING" id="305900.GV64_20140"/>
<evidence type="ECO:0000256" key="7">
    <source>
        <dbReference type="ARBA" id="ARBA00023136"/>
    </source>
</evidence>
<dbReference type="EMBL" id="JOJP01000001">
    <property type="protein sequence ID" value="KEI72731.1"/>
    <property type="molecule type" value="Genomic_DNA"/>
</dbReference>
<feature type="transmembrane region" description="Helical" evidence="9">
    <location>
        <begin position="465"/>
        <end position="482"/>
    </location>
</feature>
<proteinExistence type="inferred from homology"/>
<dbReference type="AlphaFoldDB" id="A0A081KF05"/>
<dbReference type="PANTHER" id="PTHR11629">
    <property type="entry name" value="VACUOLAR PROTON ATPASES"/>
    <property type="match status" value="1"/>
</dbReference>
<dbReference type="GO" id="GO:0016471">
    <property type="term" value="C:vacuolar proton-transporting V-type ATPase complex"/>
    <property type="evidence" value="ECO:0007669"/>
    <property type="project" value="TreeGrafter"/>
</dbReference>
<accession>A0A081KF05</accession>
<keyword evidence="6" id="KW-0406">Ion transport</keyword>
<feature type="transmembrane region" description="Helical" evidence="9">
    <location>
        <begin position="503"/>
        <end position="530"/>
    </location>
</feature>
<gene>
    <name evidence="10" type="ORF">GV64_20140</name>
</gene>
<feature type="coiled-coil region" evidence="8">
    <location>
        <begin position="190"/>
        <end position="217"/>
    </location>
</feature>
<keyword evidence="7 9" id="KW-0472">Membrane</keyword>
<evidence type="ECO:0000256" key="6">
    <source>
        <dbReference type="ARBA" id="ARBA00023065"/>
    </source>
</evidence>